<sequence>MKLRKPFRILLTLIIFSLLFIAYIHFTKDKIVTAAVLDKTNDAVSVNIQNPFVVPITIYHSKVVDQEDREMPATSYNIVMNGSFGSLGSTVDQAMISRKTDVFEELKEVVIPGSSSKKEKNYTLYMREEERKSDMDTAKEVSISFKVFSFLPFHTKVKL</sequence>
<keyword evidence="1" id="KW-1133">Transmembrane helix</keyword>
<dbReference type="EMBL" id="JAFBED010000014">
    <property type="protein sequence ID" value="MBM7622153.1"/>
    <property type="molecule type" value="Genomic_DNA"/>
</dbReference>
<feature type="transmembrane region" description="Helical" evidence="1">
    <location>
        <begin position="7"/>
        <end position="26"/>
    </location>
</feature>
<proteinExistence type="predicted"/>
<organism evidence="2 3">
    <name type="scientific">Sutcliffiella tianshenii</name>
    <dbReference type="NCBI Taxonomy" id="1463404"/>
    <lineage>
        <taxon>Bacteria</taxon>
        <taxon>Bacillati</taxon>
        <taxon>Bacillota</taxon>
        <taxon>Bacilli</taxon>
        <taxon>Bacillales</taxon>
        <taxon>Bacillaceae</taxon>
        <taxon>Sutcliffiella</taxon>
    </lineage>
</organism>
<evidence type="ECO:0000313" key="3">
    <source>
        <dbReference type="Proteomes" id="UP000737402"/>
    </source>
</evidence>
<gene>
    <name evidence="2" type="ORF">JOC95_004064</name>
</gene>
<dbReference type="RefSeq" id="WP_204419534.1">
    <property type="nucleotide sequence ID" value="NZ_JAFBED010000014.1"/>
</dbReference>
<keyword evidence="3" id="KW-1185">Reference proteome</keyword>
<protein>
    <submittedName>
        <fullName evidence="2">Uncharacterized protein</fullName>
    </submittedName>
</protein>
<accession>A0ABS2P6E7</accession>
<keyword evidence="1" id="KW-0812">Transmembrane</keyword>
<reference evidence="2 3" key="1">
    <citation type="submission" date="2021-01" db="EMBL/GenBank/DDBJ databases">
        <title>Genomic Encyclopedia of Type Strains, Phase IV (KMG-IV): sequencing the most valuable type-strain genomes for metagenomic binning, comparative biology and taxonomic classification.</title>
        <authorList>
            <person name="Goeker M."/>
        </authorList>
    </citation>
    <scope>NUCLEOTIDE SEQUENCE [LARGE SCALE GENOMIC DNA]</scope>
    <source>
        <strain evidence="2 3">DSM 25879</strain>
    </source>
</reference>
<comment type="caution">
    <text evidence="2">The sequence shown here is derived from an EMBL/GenBank/DDBJ whole genome shotgun (WGS) entry which is preliminary data.</text>
</comment>
<evidence type="ECO:0000256" key="1">
    <source>
        <dbReference type="SAM" id="Phobius"/>
    </source>
</evidence>
<name>A0ABS2P6E7_9BACI</name>
<dbReference type="Proteomes" id="UP000737402">
    <property type="component" value="Unassembled WGS sequence"/>
</dbReference>
<keyword evidence="1" id="KW-0472">Membrane</keyword>
<evidence type="ECO:0000313" key="2">
    <source>
        <dbReference type="EMBL" id="MBM7622153.1"/>
    </source>
</evidence>